<organism evidence="3 4">
    <name type="scientific">Arcicella rigui</name>
    <dbReference type="NCBI Taxonomy" id="797020"/>
    <lineage>
        <taxon>Bacteria</taxon>
        <taxon>Pseudomonadati</taxon>
        <taxon>Bacteroidota</taxon>
        <taxon>Cytophagia</taxon>
        <taxon>Cytophagales</taxon>
        <taxon>Flectobacillaceae</taxon>
        <taxon>Arcicella</taxon>
    </lineage>
</organism>
<feature type="repeat" description="TPR" evidence="1">
    <location>
        <begin position="115"/>
        <end position="148"/>
    </location>
</feature>
<protein>
    <recommendedName>
        <fullName evidence="5">Tetratricopeptide repeat protein</fullName>
    </recommendedName>
</protein>
<evidence type="ECO:0000313" key="3">
    <source>
        <dbReference type="EMBL" id="MEA5140147.1"/>
    </source>
</evidence>
<dbReference type="InterPro" id="IPR011990">
    <property type="entry name" value="TPR-like_helical_dom_sf"/>
</dbReference>
<comment type="caution">
    <text evidence="3">The sequence shown here is derived from an EMBL/GenBank/DDBJ whole genome shotgun (WGS) entry which is preliminary data.</text>
</comment>
<evidence type="ECO:0000256" key="2">
    <source>
        <dbReference type="SAM" id="SignalP"/>
    </source>
</evidence>
<name>A0ABU5QBY8_9BACT</name>
<dbReference type="Gene3D" id="1.25.40.10">
    <property type="entry name" value="Tetratricopeptide repeat domain"/>
    <property type="match status" value="2"/>
</dbReference>
<accession>A0ABU5QBY8</accession>
<reference evidence="3 4" key="1">
    <citation type="submission" date="2023-12" db="EMBL/GenBank/DDBJ databases">
        <title>Novel species of the genus Arcicella isolated from rivers.</title>
        <authorList>
            <person name="Lu H."/>
        </authorList>
    </citation>
    <scope>NUCLEOTIDE SEQUENCE [LARGE SCALE GENOMIC DNA]</scope>
    <source>
        <strain evidence="3 4">KCTC 23307</strain>
    </source>
</reference>
<feature type="chain" id="PRO_5046472667" description="Tetratricopeptide repeat protein" evidence="2">
    <location>
        <begin position="20"/>
        <end position="244"/>
    </location>
</feature>
<gene>
    <name evidence="3" type="ORF">VB248_13435</name>
</gene>
<keyword evidence="4" id="KW-1185">Reference proteome</keyword>
<keyword evidence="1" id="KW-0802">TPR repeat</keyword>
<feature type="signal peptide" evidence="2">
    <location>
        <begin position="1"/>
        <end position="19"/>
    </location>
</feature>
<keyword evidence="2" id="KW-0732">Signal</keyword>
<dbReference type="InterPro" id="IPR019734">
    <property type="entry name" value="TPR_rpt"/>
</dbReference>
<dbReference type="PROSITE" id="PS50005">
    <property type="entry name" value="TPR"/>
    <property type="match status" value="1"/>
</dbReference>
<sequence length="244" mass="27911">MKQLIVILIFSTSISSLLAQDNTVSLASNRAIAKKELMPDSQDVKYIALFGNKKAADEEVIKSKEFFRQCDQNFKDRAEASKFFAERGWEYLSEGLLDTATYRFNLCYLLDPNNVEAYWGLGSVSYQKKNYEESAKLLRKGLVLAPENPTLMIDVATVQIACFKEKKNCDDIDDALALLEKSLTIDSTNANGWLKYSIAEYELEHYDKAWTYFHKCRSLDITMIDMGFLQELLVKKEDPLGVFK</sequence>
<dbReference type="RefSeq" id="WP_323297303.1">
    <property type="nucleotide sequence ID" value="NZ_JAYFUM010000015.1"/>
</dbReference>
<dbReference type="EMBL" id="JAYFUM010000015">
    <property type="protein sequence ID" value="MEA5140147.1"/>
    <property type="molecule type" value="Genomic_DNA"/>
</dbReference>
<dbReference type="Proteomes" id="UP001302949">
    <property type="component" value="Unassembled WGS sequence"/>
</dbReference>
<dbReference type="SUPFAM" id="SSF48452">
    <property type="entry name" value="TPR-like"/>
    <property type="match status" value="1"/>
</dbReference>
<proteinExistence type="predicted"/>
<evidence type="ECO:0000313" key="4">
    <source>
        <dbReference type="Proteomes" id="UP001302949"/>
    </source>
</evidence>
<evidence type="ECO:0008006" key="5">
    <source>
        <dbReference type="Google" id="ProtNLM"/>
    </source>
</evidence>
<dbReference type="SMART" id="SM00028">
    <property type="entry name" value="TPR"/>
    <property type="match status" value="2"/>
</dbReference>
<evidence type="ECO:0000256" key="1">
    <source>
        <dbReference type="PROSITE-ProRule" id="PRU00339"/>
    </source>
</evidence>